<keyword evidence="1" id="KW-0175">Coiled coil</keyword>
<feature type="coiled-coil region" evidence="1">
    <location>
        <begin position="244"/>
        <end position="285"/>
    </location>
</feature>
<feature type="region of interest" description="Disordered" evidence="2">
    <location>
        <begin position="164"/>
        <end position="188"/>
    </location>
</feature>
<feature type="compositionally biased region" description="Polar residues" evidence="2">
    <location>
        <begin position="106"/>
        <end position="118"/>
    </location>
</feature>
<organism evidence="3 4">
    <name type="scientific">Spermophilus dauricus</name>
    <name type="common">Daurian ground squirrel</name>
    <dbReference type="NCBI Taxonomy" id="99837"/>
    <lineage>
        <taxon>Eukaryota</taxon>
        <taxon>Metazoa</taxon>
        <taxon>Chordata</taxon>
        <taxon>Craniata</taxon>
        <taxon>Vertebrata</taxon>
        <taxon>Euteleostomi</taxon>
        <taxon>Mammalia</taxon>
        <taxon>Eutheria</taxon>
        <taxon>Euarchontoglires</taxon>
        <taxon>Glires</taxon>
        <taxon>Rodentia</taxon>
        <taxon>Sciuromorpha</taxon>
        <taxon>Sciuridae</taxon>
        <taxon>Xerinae</taxon>
        <taxon>Marmotini</taxon>
        <taxon>Spermophilus</taxon>
    </lineage>
</organism>
<evidence type="ECO:0000256" key="2">
    <source>
        <dbReference type="SAM" id="MobiDB-lite"/>
    </source>
</evidence>
<dbReference type="Proteomes" id="UP000694422">
    <property type="component" value="Unplaced"/>
</dbReference>
<dbReference type="AlphaFoldDB" id="A0A8C9QRY3"/>
<feature type="region of interest" description="Disordered" evidence="2">
    <location>
        <begin position="315"/>
        <end position="353"/>
    </location>
</feature>
<dbReference type="PANTHER" id="PTHR18853">
    <property type="entry name" value="FORKHEAD-ASSOCIATED DOMAIN-CONTAINING PROTEIN 1-RELATED"/>
    <property type="match status" value="1"/>
</dbReference>
<accession>A0A8C9QRY3</accession>
<feature type="region of interest" description="Disordered" evidence="2">
    <location>
        <begin position="93"/>
        <end position="135"/>
    </location>
</feature>
<dbReference type="InterPro" id="IPR052642">
    <property type="entry name" value="CC-FHA_domain"/>
</dbReference>
<evidence type="ECO:0000313" key="3">
    <source>
        <dbReference type="Ensembl" id="ENSSDAP00000025989.1"/>
    </source>
</evidence>
<reference evidence="3" key="1">
    <citation type="submission" date="2025-08" db="UniProtKB">
        <authorList>
            <consortium name="Ensembl"/>
        </authorList>
    </citation>
    <scope>IDENTIFICATION</scope>
</reference>
<proteinExistence type="predicted"/>
<protein>
    <recommendedName>
        <fullName evidence="5">Coiled-coil domain containing 27</fullName>
    </recommendedName>
</protein>
<sequence length="593" mass="67991">MAPRVPWDGSSGSWCSPTCPRQQVPAQGQIPLDTPSRTEEGPQEQQASVDSGRTWEVLSPFLMLPKQEGTMKRCSLMPHPLARGLMILQNVSSRDTQNPERRQLRNQHSLSRSAQAVSRYSRKMSDLKDTDSPDGFVSEMEEMRRAFLRRPGCPQFSTRATSISQLGENPGQGPGENSRRAFLSAPARSSSAPPGCLLPLSKSACELNHLHKEGDSRTPSPVTSSPFTARSFPRQRMPWYISVIHEKIRHLSELETQVQQKDQEILALQREKEVLRKQLKCLLRSKSQETPASADRKVSRGSCELAWLVSCSAAAGMTEGEEEDEEEDGDQEESEERSWELREEEEGPPRKAYSLTQSFEEEVMAQLEEYERMLVEFQSELGLSPHRLSEWTLQGQVEFQESQLRKINTENELLRKELRERKQQLQAMSDKFSSLREEKKHQEMMGLIQKDNLVLRERVSELETELTKRDLAITELSTKVGELQTQTDLDQDHRQRWKQLHAQSIFLGQRVMVSSLWWQLERLRSKIIQATFNVSGIKSLATEISDNHILEALQRIISERSDYYNQLKQKGVRVPLLQQSEIMLTKPRKVTSK</sequence>
<feature type="compositionally biased region" description="Acidic residues" evidence="2">
    <location>
        <begin position="319"/>
        <end position="335"/>
    </location>
</feature>
<feature type="region of interest" description="Disordered" evidence="2">
    <location>
        <begin position="1"/>
        <end position="51"/>
    </location>
</feature>
<reference evidence="3" key="2">
    <citation type="submission" date="2025-09" db="UniProtKB">
        <authorList>
            <consortium name="Ensembl"/>
        </authorList>
    </citation>
    <scope>IDENTIFICATION</scope>
</reference>
<evidence type="ECO:0000313" key="4">
    <source>
        <dbReference type="Proteomes" id="UP000694422"/>
    </source>
</evidence>
<keyword evidence="4" id="KW-1185">Reference proteome</keyword>
<evidence type="ECO:0008006" key="5">
    <source>
        <dbReference type="Google" id="ProtNLM"/>
    </source>
</evidence>
<name>A0A8C9QRY3_SPEDA</name>
<evidence type="ECO:0000256" key="1">
    <source>
        <dbReference type="SAM" id="Coils"/>
    </source>
</evidence>
<dbReference type="Ensembl" id="ENSSDAT00000029710.1">
    <property type="protein sequence ID" value="ENSSDAP00000025989.1"/>
    <property type="gene ID" value="ENSSDAG00000023588.1"/>
</dbReference>
<dbReference type="PANTHER" id="PTHR18853:SF9">
    <property type="entry name" value="COILED-COIL DOMAIN-CONTAINING PROTEIN 27"/>
    <property type="match status" value="1"/>
</dbReference>
<feature type="compositionally biased region" description="Polar residues" evidence="2">
    <location>
        <begin position="10"/>
        <end position="26"/>
    </location>
</feature>
<feature type="coiled-coil region" evidence="1">
    <location>
        <begin position="360"/>
        <end position="438"/>
    </location>
</feature>